<evidence type="ECO:0000256" key="2">
    <source>
        <dbReference type="ARBA" id="ARBA00022553"/>
    </source>
</evidence>
<dbReference type="PANTHER" id="PTHR43775:SF29">
    <property type="entry name" value="ASPERFURANONE POLYKETIDE SYNTHASE AFOG-RELATED"/>
    <property type="match status" value="1"/>
</dbReference>
<dbReference type="GO" id="GO:0044550">
    <property type="term" value="P:secondary metabolite biosynthetic process"/>
    <property type="evidence" value="ECO:0007669"/>
    <property type="project" value="TreeGrafter"/>
</dbReference>
<dbReference type="GO" id="GO:0031177">
    <property type="term" value="F:phosphopantetheine binding"/>
    <property type="evidence" value="ECO:0007669"/>
    <property type="project" value="InterPro"/>
</dbReference>
<gene>
    <name evidence="4" type="ORF">HYALB_00011982</name>
</gene>
<dbReference type="GO" id="GO:0006633">
    <property type="term" value="P:fatty acid biosynthetic process"/>
    <property type="evidence" value="ECO:0007669"/>
    <property type="project" value="TreeGrafter"/>
</dbReference>
<protein>
    <recommendedName>
        <fullName evidence="3">Carrier domain-containing protein</fullName>
    </recommendedName>
</protein>
<dbReference type="AlphaFoldDB" id="A0A9N9Q4C8"/>
<name>A0A9N9Q4C8_9HELO</name>
<evidence type="ECO:0000259" key="3">
    <source>
        <dbReference type="PROSITE" id="PS50075"/>
    </source>
</evidence>
<dbReference type="InterPro" id="IPR036736">
    <property type="entry name" value="ACP-like_sf"/>
</dbReference>
<comment type="caution">
    <text evidence="4">The sequence shown here is derived from an EMBL/GenBank/DDBJ whole genome shotgun (WGS) entry which is preliminary data.</text>
</comment>
<dbReference type="GO" id="GO:0004312">
    <property type="term" value="F:fatty acid synthase activity"/>
    <property type="evidence" value="ECO:0007669"/>
    <property type="project" value="TreeGrafter"/>
</dbReference>
<dbReference type="SUPFAM" id="SSF51735">
    <property type="entry name" value="NAD(P)-binding Rossmann-fold domains"/>
    <property type="match status" value="1"/>
</dbReference>
<proteinExistence type="predicted"/>
<dbReference type="PROSITE" id="PS50075">
    <property type="entry name" value="CARRIER"/>
    <property type="match status" value="1"/>
</dbReference>
<keyword evidence="1" id="KW-0596">Phosphopantetheine</keyword>
<sequence>MRPEAEILTVLERKPAWFFESFATYLISGGLGGIGRSIARRMAQRGVKHLILLSRFGPRTEAAHTLLRELQDLGVEVEILVADIADGPLPKGKLSELSRRIPPIKGCIQSSMVLADCPFESMSYSQWRTAIEPKVQGTFNLHTILPKGMDLFLMLSSIGGAIGSTTQANYAAGCSYQDTLAHHRVSVGEKATTFDLGFMLDDGVLTENSKMMTILKRTGYLVGITQQELYALLEHHCNPSQGLSTPLKTQVVIGIDVPASLKAKSIRTPVFMRRPPFRHFYNMRSALPSKGDDDKSNKESNELSISKVLASVKSLEEAAGKISHSLMAKLSRALAIPAENLDSSKAMHTYGVDSLVAVELRNWFVQTLDADVAIFELLGNATFQDIGVLVAGKSRLVLELLNNSQKGEDDKAA</sequence>
<reference evidence="4" key="1">
    <citation type="submission" date="2021-07" db="EMBL/GenBank/DDBJ databases">
        <authorList>
            <person name="Durling M."/>
        </authorList>
    </citation>
    <scope>NUCLEOTIDE SEQUENCE</scope>
</reference>
<dbReference type="Pfam" id="PF23297">
    <property type="entry name" value="ACP_SdgA_C"/>
    <property type="match status" value="1"/>
</dbReference>
<dbReference type="Gene3D" id="3.40.50.720">
    <property type="entry name" value="NAD(P)-binding Rossmann-like Domain"/>
    <property type="match status" value="1"/>
</dbReference>
<dbReference type="PROSITE" id="PS00012">
    <property type="entry name" value="PHOSPHOPANTETHEINE"/>
    <property type="match status" value="1"/>
</dbReference>
<keyword evidence="5" id="KW-1185">Reference proteome</keyword>
<dbReference type="InterPro" id="IPR036291">
    <property type="entry name" value="NAD(P)-bd_dom_sf"/>
</dbReference>
<dbReference type="Proteomes" id="UP000701801">
    <property type="component" value="Unassembled WGS sequence"/>
</dbReference>
<dbReference type="SMART" id="SM00823">
    <property type="entry name" value="PKS_PP"/>
    <property type="match status" value="1"/>
</dbReference>
<evidence type="ECO:0000313" key="4">
    <source>
        <dbReference type="EMBL" id="CAG8974312.1"/>
    </source>
</evidence>
<dbReference type="Gene3D" id="1.10.1200.10">
    <property type="entry name" value="ACP-like"/>
    <property type="match status" value="1"/>
</dbReference>
<dbReference type="InterPro" id="IPR020806">
    <property type="entry name" value="PKS_PP-bd"/>
</dbReference>
<dbReference type="SUPFAM" id="SSF47336">
    <property type="entry name" value="ACP-like"/>
    <property type="match status" value="1"/>
</dbReference>
<dbReference type="InterPro" id="IPR009081">
    <property type="entry name" value="PP-bd_ACP"/>
</dbReference>
<feature type="domain" description="Carrier" evidence="3">
    <location>
        <begin position="317"/>
        <end position="394"/>
    </location>
</feature>
<evidence type="ECO:0000256" key="1">
    <source>
        <dbReference type="ARBA" id="ARBA00022450"/>
    </source>
</evidence>
<dbReference type="PANTHER" id="PTHR43775">
    <property type="entry name" value="FATTY ACID SYNTHASE"/>
    <property type="match status" value="1"/>
</dbReference>
<dbReference type="SMART" id="SM00822">
    <property type="entry name" value="PKS_KR"/>
    <property type="match status" value="1"/>
</dbReference>
<accession>A0A9N9Q4C8</accession>
<dbReference type="InterPro" id="IPR057326">
    <property type="entry name" value="KR_dom"/>
</dbReference>
<dbReference type="InterPro" id="IPR050091">
    <property type="entry name" value="PKS_NRPS_Biosynth_Enz"/>
</dbReference>
<dbReference type="InterPro" id="IPR013968">
    <property type="entry name" value="PKS_KR"/>
</dbReference>
<dbReference type="EMBL" id="CAJVRM010000099">
    <property type="protein sequence ID" value="CAG8974312.1"/>
    <property type="molecule type" value="Genomic_DNA"/>
</dbReference>
<dbReference type="Pfam" id="PF08659">
    <property type="entry name" value="KR"/>
    <property type="match status" value="1"/>
</dbReference>
<organism evidence="4 5">
    <name type="scientific">Hymenoscyphus albidus</name>
    <dbReference type="NCBI Taxonomy" id="595503"/>
    <lineage>
        <taxon>Eukaryota</taxon>
        <taxon>Fungi</taxon>
        <taxon>Dikarya</taxon>
        <taxon>Ascomycota</taxon>
        <taxon>Pezizomycotina</taxon>
        <taxon>Leotiomycetes</taxon>
        <taxon>Helotiales</taxon>
        <taxon>Helotiaceae</taxon>
        <taxon>Hymenoscyphus</taxon>
    </lineage>
</organism>
<dbReference type="OrthoDB" id="329835at2759"/>
<keyword evidence="2" id="KW-0597">Phosphoprotein</keyword>
<dbReference type="InterPro" id="IPR006162">
    <property type="entry name" value="Ppantetheine_attach_site"/>
</dbReference>
<evidence type="ECO:0000313" key="5">
    <source>
        <dbReference type="Proteomes" id="UP000701801"/>
    </source>
</evidence>